<feature type="compositionally biased region" description="Low complexity" evidence="1">
    <location>
        <begin position="42"/>
        <end position="55"/>
    </location>
</feature>
<keyword evidence="2" id="KW-1133">Transmembrane helix</keyword>
<evidence type="ECO:0000256" key="3">
    <source>
        <dbReference type="SAM" id="SignalP"/>
    </source>
</evidence>
<keyword evidence="2" id="KW-0812">Transmembrane</keyword>
<evidence type="ECO:0000256" key="1">
    <source>
        <dbReference type="SAM" id="MobiDB-lite"/>
    </source>
</evidence>
<evidence type="ECO:0000313" key="5">
    <source>
        <dbReference type="Proteomes" id="UP000001449"/>
    </source>
</evidence>
<keyword evidence="5" id="KW-1185">Reference proteome</keyword>
<dbReference type="AlphaFoldDB" id="B8BWR8"/>
<keyword evidence="3" id="KW-0732">Signal</keyword>
<evidence type="ECO:0000256" key="2">
    <source>
        <dbReference type="SAM" id="Phobius"/>
    </source>
</evidence>
<feature type="signal peptide" evidence="3">
    <location>
        <begin position="1"/>
        <end position="21"/>
    </location>
</feature>
<reference evidence="4 5" key="1">
    <citation type="journal article" date="2004" name="Science">
        <title>The genome of the diatom Thalassiosira pseudonana: ecology, evolution, and metabolism.</title>
        <authorList>
            <person name="Armbrust E.V."/>
            <person name="Berges J.A."/>
            <person name="Bowler C."/>
            <person name="Green B.R."/>
            <person name="Martinez D."/>
            <person name="Putnam N.H."/>
            <person name="Zhou S."/>
            <person name="Allen A.E."/>
            <person name="Apt K.E."/>
            <person name="Bechner M."/>
            <person name="Brzezinski M.A."/>
            <person name="Chaal B.K."/>
            <person name="Chiovitti A."/>
            <person name="Davis A.K."/>
            <person name="Demarest M.S."/>
            <person name="Detter J.C."/>
            <person name="Glavina T."/>
            <person name="Goodstein D."/>
            <person name="Hadi M.Z."/>
            <person name="Hellsten U."/>
            <person name="Hildebrand M."/>
            <person name="Jenkins B.D."/>
            <person name="Jurka J."/>
            <person name="Kapitonov V.V."/>
            <person name="Kroger N."/>
            <person name="Lau W.W."/>
            <person name="Lane T.W."/>
            <person name="Larimer F.W."/>
            <person name="Lippmeier J.C."/>
            <person name="Lucas S."/>
            <person name="Medina M."/>
            <person name="Montsant A."/>
            <person name="Obornik M."/>
            <person name="Parker M.S."/>
            <person name="Palenik B."/>
            <person name="Pazour G.J."/>
            <person name="Richardson P.M."/>
            <person name="Rynearson T.A."/>
            <person name="Saito M.A."/>
            <person name="Schwartz D.C."/>
            <person name="Thamatrakoln K."/>
            <person name="Valentin K."/>
            <person name="Vardi A."/>
            <person name="Wilkerson F.P."/>
            <person name="Rokhsar D.S."/>
        </authorList>
    </citation>
    <scope>NUCLEOTIDE SEQUENCE [LARGE SCALE GENOMIC DNA]</scope>
    <source>
        <strain evidence="4 5">CCMP1335</strain>
    </source>
</reference>
<accession>B8BWR8</accession>
<feature type="region of interest" description="Disordered" evidence="1">
    <location>
        <begin position="21"/>
        <end position="71"/>
    </location>
</feature>
<dbReference type="PaxDb" id="35128-Thaps21590"/>
<organism evidence="4 5">
    <name type="scientific">Thalassiosira pseudonana</name>
    <name type="common">Marine diatom</name>
    <name type="synonym">Cyclotella nana</name>
    <dbReference type="NCBI Taxonomy" id="35128"/>
    <lineage>
        <taxon>Eukaryota</taxon>
        <taxon>Sar</taxon>
        <taxon>Stramenopiles</taxon>
        <taxon>Ochrophyta</taxon>
        <taxon>Bacillariophyta</taxon>
        <taxon>Coscinodiscophyceae</taxon>
        <taxon>Thalassiosirophycidae</taxon>
        <taxon>Thalassiosirales</taxon>
        <taxon>Thalassiosiraceae</taxon>
        <taxon>Thalassiosira</taxon>
    </lineage>
</organism>
<proteinExistence type="predicted"/>
<keyword evidence="2" id="KW-0472">Membrane</keyword>
<reference evidence="4 5" key="2">
    <citation type="journal article" date="2008" name="Nature">
        <title>The Phaeodactylum genome reveals the evolutionary history of diatom genomes.</title>
        <authorList>
            <person name="Bowler C."/>
            <person name="Allen A.E."/>
            <person name="Badger J.H."/>
            <person name="Grimwood J."/>
            <person name="Jabbari K."/>
            <person name="Kuo A."/>
            <person name="Maheswari U."/>
            <person name="Martens C."/>
            <person name="Maumus F."/>
            <person name="Otillar R.P."/>
            <person name="Rayko E."/>
            <person name="Salamov A."/>
            <person name="Vandepoele K."/>
            <person name="Beszteri B."/>
            <person name="Gruber A."/>
            <person name="Heijde M."/>
            <person name="Katinka M."/>
            <person name="Mock T."/>
            <person name="Valentin K."/>
            <person name="Verret F."/>
            <person name="Berges J.A."/>
            <person name="Brownlee C."/>
            <person name="Cadoret J.P."/>
            <person name="Chiovitti A."/>
            <person name="Choi C.J."/>
            <person name="Coesel S."/>
            <person name="De Martino A."/>
            <person name="Detter J.C."/>
            <person name="Durkin C."/>
            <person name="Falciatore A."/>
            <person name="Fournet J."/>
            <person name="Haruta M."/>
            <person name="Huysman M.J."/>
            <person name="Jenkins B.D."/>
            <person name="Jiroutova K."/>
            <person name="Jorgensen R.E."/>
            <person name="Joubert Y."/>
            <person name="Kaplan A."/>
            <person name="Kroger N."/>
            <person name="Kroth P.G."/>
            <person name="La Roche J."/>
            <person name="Lindquist E."/>
            <person name="Lommer M."/>
            <person name="Martin-Jezequel V."/>
            <person name="Lopez P.J."/>
            <person name="Lucas S."/>
            <person name="Mangogna M."/>
            <person name="McGinnis K."/>
            <person name="Medlin L.K."/>
            <person name="Montsant A."/>
            <person name="Oudot-Le Secq M.P."/>
            <person name="Napoli C."/>
            <person name="Obornik M."/>
            <person name="Parker M.S."/>
            <person name="Petit J.L."/>
            <person name="Porcel B.M."/>
            <person name="Poulsen N."/>
            <person name="Robison M."/>
            <person name="Rychlewski L."/>
            <person name="Rynearson T.A."/>
            <person name="Schmutz J."/>
            <person name="Shapiro H."/>
            <person name="Siaut M."/>
            <person name="Stanley M."/>
            <person name="Sussman M.R."/>
            <person name="Taylor A.R."/>
            <person name="Vardi A."/>
            <person name="von Dassow P."/>
            <person name="Vyverman W."/>
            <person name="Willis A."/>
            <person name="Wyrwicz L.S."/>
            <person name="Rokhsar D.S."/>
            <person name="Weissenbach J."/>
            <person name="Armbrust E.V."/>
            <person name="Green B.R."/>
            <person name="Van de Peer Y."/>
            <person name="Grigoriev I.V."/>
        </authorList>
    </citation>
    <scope>NUCLEOTIDE SEQUENCE [LARGE SCALE GENOMIC DNA]</scope>
    <source>
        <strain evidence="4 5">CCMP1335</strain>
    </source>
</reference>
<evidence type="ECO:0008006" key="6">
    <source>
        <dbReference type="Google" id="ProtNLM"/>
    </source>
</evidence>
<feature type="compositionally biased region" description="Low complexity" evidence="1">
    <location>
        <begin position="265"/>
        <end position="280"/>
    </location>
</feature>
<protein>
    <recommendedName>
        <fullName evidence="6">Calmodulin</fullName>
    </recommendedName>
</protein>
<sequence>MKLSVILSTCLLATVSATASAHQKGAESNHHRNNKKHKKTRATNNNTDLPSNNNSVLPSDNLPRKPLPPKTQGSICNHLLSAALQFDSNQSGGLDEGEFDVFVRGVADETAAGGDGAGDALDSSIEDGSVYDALVCECHTSFDMDASCCDDTFTADDDDTTITAGGKGQVSKPKPLIDPITGVDLSSPKMEVPLTGFSKVQLDRTRAEKKYRRNFCSALFMLFDVAGVDLTLVPLNVEDILDGMGLSTSSSSTVGSLEGGVSTVAADGSTEASVATTESTTTDEDDVTATQATGPVMATTQANNDVIDVSTTPSASSNTFSSEIRVRFVGSTNGKVDAKGVLGGENSVLEDVTKAFWKVAIEVLSELDIPVDVLMGNEDTNTADGSGRKLEQRGLAGDLGEEASFFFESVDSTVTDVECPSEAVYAGGASSACLEFTYSLTLLNGGPLDTSSIEGFVADFDAETNTKGELYKSLLVVNPDTDVVGLGSPGAGVPYSELSTSTSDNISADKLVSLAAQDEKEVQGSGFGVGGIVGIVIGVLVVSFIVVATVVRRKRAENRRLSEFAGEQLVDDDLEAKSVHNDVVALDLGDGPTDNGAAKPDEKDGDDASQSSSVISVIDEPEEPAQISFVDEEGSEERVNAGSSLAAIGMGSTVTARLSAAASSPTNAEKV</sequence>
<feature type="chain" id="PRO_5002869081" description="Calmodulin" evidence="3">
    <location>
        <begin position="22"/>
        <end position="671"/>
    </location>
</feature>
<dbReference type="InParanoid" id="B8BWR8"/>
<dbReference type="RefSeq" id="XP_002288140.1">
    <property type="nucleotide sequence ID" value="XM_002288104.1"/>
</dbReference>
<dbReference type="Proteomes" id="UP000001449">
    <property type="component" value="Chromosome 3"/>
</dbReference>
<feature type="region of interest" description="Disordered" evidence="1">
    <location>
        <begin position="585"/>
        <end position="643"/>
    </location>
</feature>
<feature type="compositionally biased region" description="Basic residues" evidence="1">
    <location>
        <begin position="31"/>
        <end position="41"/>
    </location>
</feature>
<dbReference type="EMBL" id="CM000640">
    <property type="protein sequence ID" value="EED93576.1"/>
    <property type="molecule type" value="Genomic_DNA"/>
</dbReference>
<feature type="region of interest" description="Disordered" evidence="1">
    <location>
        <begin position="265"/>
        <end position="286"/>
    </location>
</feature>
<evidence type="ECO:0000313" key="4">
    <source>
        <dbReference type="EMBL" id="EED93576.1"/>
    </source>
</evidence>
<dbReference type="HOGENOM" id="CLU_409688_0_0_1"/>
<feature type="transmembrane region" description="Helical" evidence="2">
    <location>
        <begin position="527"/>
        <end position="551"/>
    </location>
</feature>
<dbReference type="KEGG" id="tps:THAPSDRAFT_21590"/>
<dbReference type="GeneID" id="7452789"/>
<gene>
    <name evidence="4" type="ORF">THAPSDRAFT_21590</name>
</gene>
<name>B8BWR8_THAPS</name>